<feature type="region of interest" description="Disordered" evidence="1">
    <location>
        <begin position="341"/>
        <end position="382"/>
    </location>
</feature>
<evidence type="ECO:0000256" key="1">
    <source>
        <dbReference type="SAM" id="MobiDB-lite"/>
    </source>
</evidence>
<dbReference type="EMBL" id="JAGTUF010000008">
    <property type="protein sequence ID" value="MBR9972054.1"/>
    <property type="molecule type" value="Genomic_DNA"/>
</dbReference>
<feature type="region of interest" description="Disordered" evidence="1">
    <location>
        <begin position="1"/>
        <end position="36"/>
    </location>
</feature>
<dbReference type="RefSeq" id="WP_211548439.1">
    <property type="nucleotide sequence ID" value="NZ_JAGTUF010000008.1"/>
</dbReference>
<sequence>MSPAANASSSTPVLPPPSLMPHDARPDGDPASDKDDGKVECLICHQRYRSLAAHLHSHGVAAEEYRSRFPDALIHGPGARGGRPRKMAAGAVQASPKRDVLVTVAPSECSPSNQSDEGRVAESADGVALEQESTQGLGAETAGMAGQPLTNPGDEGPVSRPSATGLDVFEDPPRIRLSGIKELESDAIFQWTSDLVAGWKNRHDVSRERHAVLYRFVWHALYGDPDGFRLICKARVKAPKHPYQLPVRHFFSMLAKTVKAEIEGEMAKAGCDADTARKLAAEAMVKEVNVKSLTDYSVRIIRWAGEHRGEHADEWGVCPDAFGTWFDSQGGATAIRAAHDEKYASRRNGPTEADEEALAKAKGASSGEVTDSTESGEDAGCEPVVRRHGEQVYLVLPRLLLVRLRRALEGALDNEGAKLRNMISQALDGDSCDV</sequence>
<feature type="compositionally biased region" description="Basic and acidic residues" evidence="1">
    <location>
        <begin position="22"/>
        <end position="36"/>
    </location>
</feature>
<dbReference type="Proteomes" id="UP000680714">
    <property type="component" value="Unassembled WGS sequence"/>
</dbReference>
<comment type="caution">
    <text evidence="2">The sequence shown here is derived from an EMBL/GenBank/DDBJ whole genome shotgun (WGS) entry which is preliminary data.</text>
</comment>
<accession>A0ABS5ICA4</accession>
<feature type="region of interest" description="Disordered" evidence="1">
    <location>
        <begin position="107"/>
        <end position="167"/>
    </location>
</feature>
<evidence type="ECO:0008006" key="4">
    <source>
        <dbReference type="Google" id="ProtNLM"/>
    </source>
</evidence>
<proteinExistence type="predicted"/>
<protein>
    <recommendedName>
        <fullName evidence="4">C2H2-type domain-containing protein</fullName>
    </recommendedName>
</protein>
<dbReference type="InterPro" id="IPR041920">
    <property type="entry name" value="ROS/MUCR_sf"/>
</dbReference>
<evidence type="ECO:0000313" key="3">
    <source>
        <dbReference type="Proteomes" id="UP000680714"/>
    </source>
</evidence>
<dbReference type="Gene3D" id="1.10.10.1550">
    <property type="entry name" value="ROS/MUCR transcriptional regulator protein"/>
    <property type="match status" value="1"/>
</dbReference>
<organism evidence="2 3">
    <name type="scientific">Magnetospirillum sulfuroxidans</name>
    <dbReference type="NCBI Taxonomy" id="611300"/>
    <lineage>
        <taxon>Bacteria</taxon>
        <taxon>Pseudomonadati</taxon>
        <taxon>Pseudomonadota</taxon>
        <taxon>Alphaproteobacteria</taxon>
        <taxon>Rhodospirillales</taxon>
        <taxon>Rhodospirillaceae</taxon>
        <taxon>Magnetospirillum</taxon>
    </lineage>
</organism>
<evidence type="ECO:0000313" key="2">
    <source>
        <dbReference type="EMBL" id="MBR9972054.1"/>
    </source>
</evidence>
<name>A0ABS5ICA4_9PROT</name>
<keyword evidence="3" id="KW-1185">Reference proteome</keyword>
<reference evidence="2 3" key="1">
    <citation type="submission" date="2021-04" db="EMBL/GenBank/DDBJ databases">
        <title>Magnetospirillum sulfuroxidans sp. nov., a facultative chemolithoautotrophic sulfur-oxidizing alphaproteobacterium isolated from freshwater sediment and proposals for Paramagetospirillum gen. nov., and Magnetospirillaceae fam. nov.</title>
        <authorList>
            <person name="Koziaeva V."/>
            <person name="Geelhoed J.S."/>
            <person name="Sorokin D.Y."/>
            <person name="Grouzdev D.S."/>
        </authorList>
    </citation>
    <scope>NUCLEOTIDE SEQUENCE [LARGE SCALE GENOMIC DNA]</scope>
    <source>
        <strain evidence="2 3">J10</strain>
    </source>
</reference>
<gene>
    <name evidence="2" type="ORF">KEC16_10030</name>
</gene>